<organism evidence="2 3">
    <name type="scientific">Petrotoga mexicana DSM 14811</name>
    <dbReference type="NCBI Taxonomy" id="1122954"/>
    <lineage>
        <taxon>Bacteria</taxon>
        <taxon>Thermotogati</taxon>
        <taxon>Thermotogota</taxon>
        <taxon>Thermotogae</taxon>
        <taxon>Petrotogales</taxon>
        <taxon>Petrotogaceae</taxon>
        <taxon>Petrotoga</taxon>
    </lineage>
</organism>
<feature type="chain" id="PRO_5014461577" description="Cohesin domain-containing protein" evidence="1">
    <location>
        <begin position="23"/>
        <end position="150"/>
    </location>
</feature>
<keyword evidence="1" id="KW-0732">Signal</keyword>
<protein>
    <recommendedName>
        <fullName evidence="4">Cohesin domain-containing protein</fullName>
    </recommendedName>
</protein>
<accession>A0A2K1PF07</accession>
<feature type="signal peptide" evidence="1">
    <location>
        <begin position="1"/>
        <end position="22"/>
    </location>
</feature>
<keyword evidence="3" id="KW-1185">Reference proteome</keyword>
<name>A0A2K1PF07_9BACT</name>
<comment type="caution">
    <text evidence="2">The sequence shown here is derived from an EMBL/GenBank/DDBJ whole genome shotgun (WGS) entry which is preliminary data.</text>
</comment>
<proteinExistence type="predicted"/>
<dbReference type="Proteomes" id="UP000236604">
    <property type="component" value="Unassembled WGS sequence"/>
</dbReference>
<dbReference type="EMBL" id="AZRN01000002">
    <property type="protein sequence ID" value="PNS01384.1"/>
    <property type="molecule type" value="Genomic_DNA"/>
</dbReference>
<evidence type="ECO:0000313" key="2">
    <source>
        <dbReference type="EMBL" id="PNS01384.1"/>
    </source>
</evidence>
<evidence type="ECO:0000313" key="3">
    <source>
        <dbReference type="Proteomes" id="UP000236604"/>
    </source>
</evidence>
<gene>
    <name evidence="2" type="ORF">X927_00830</name>
</gene>
<dbReference type="RefSeq" id="WP_103076221.1">
    <property type="nucleotide sequence ID" value="NZ_AZRN01000002.1"/>
</dbReference>
<reference evidence="2 3" key="1">
    <citation type="submission" date="2013-12" db="EMBL/GenBank/DDBJ databases">
        <title>Comparative genomics of Petrotoga isolates.</title>
        <authorList>
            <person name="Nesbo C.L."/>
            <person name="Charchuk R."/>
            <person name="Chow K."/>
        </authorList>
    </citation>
    <scope>NUCLEOTIDE SEQUENCE [LARGE SCALE GENOMIC DNA]</scope>
    <source>
        <strain evidence="2 3">DSM 14811</strain>
    </source>
</reference>
<dbReference type="AlphaFoldDB" id="A0A2K1PF07"/>
<sequence length="150" mass="15575">MKKVLGLVVLMMVMLMSVSGLAQVSDTVNVPVFLNVPAFVRLSVDSSSIDSQFDLVFDPANPANPSDTVKLLAEANVSYNVTSSVTAMAGYSIWSNLLQITIDTAAAGFGGAGNVVFDVTATLDVLGNLNLGSLTPSTKIADVTFTIASI</sequence>
<evidence type="ECO:0000256" key="1">
    <source>
        <dbReference type="SAM" id="SignalP"/>
    </source>
</evidence>
<evidence type="ECO:0008006" key="4">
    <source>
        <dbReference type="Google" id="ProtNLM"/>
    </source>
</evidence>